<evidence type="ECO:0000313" key="4">
    <source>
        <dbReference type="EMBL" id="EWM22138.1"/>
    </source>
</evidence>
<dbReference type="InterPro" id="IPR032675">
    <property type="entry name" value="LRR_dom_sf"/>
</dbReference>
<evidence type="ECO:0000313" key="5">
    <source>
        <dbReference type="Proteomes" id="UP000019335"/>
    </source>
</evidence>
<name>W7TF37_9STRA</name>
<keyword evidence="5" id="KW-1185">Reference proteome</keyword>
<protein>
    <submittedName>
        <fullName evidence="4">Leucine-rich repeat, ribonuclease inhibitor subtype</fullName>
    </submittedName>
</protein>
<reference evidence="4 5" key="1">
    <citation type="journal article" date="2014" name="Mol. Plant">
        <title>Chromosome Scale Genome Assembly and Transcriptome Profiling of Nannochloropsis gaditana in Nitrogen Depletion.</title>
        <authorList>
            <person name="Corteggiani Carpinelli E."/>
            <person name="Telatin A."/>
            <person name="Vitulo N."/>
            <person name="Forcato C."/>
            <person name="D'Angelo M."/>
            <person name="Schiavon R."/>
            <person name="Vezzi A."/>
            <person name="Giacometti G.M."/>
            <person name="Morosinotto T."/>
            <person name="Valle G."/>
        </authorList>
    </citation>
    <scope>NUCLEOTIDE SEQUENCE [LARGE SCALE GENOMIC DNA]</scope>
    <source>
        <strain evidence="4 5">B-31</strain>
    </source>
</reference>
<dbReference type="GO" id="GO:0005096">
    <property type="term" value="F:GTPase activator activity"/>
    <property type="evidence" value="ECO:0007669"/>
    <property type="project" value="UniProtKB-KW"/>
</dbReference>
<gene>
    <name evidence="4" type="ORF">Naga_100064g5</name>
</gene>
<evidence type="ECO:0000256" key="3">
    <source>
        <dbReference type="ARBA" id="ARBA00022737"/>
    </source>
</evidence>
<dbReference type="EMBL" id="AZIL01002276">
    <property type="protein sequence ID" value="EWM22138.1"/>
    <property type="molecule type" value="Genomic_DNA"/>
</dbReference>
<dbReference type="OrthoDB" id="6500038at2759"/>
<proteinExistence type="predicted"/>
<evidence type="ECO:0000256" key="2">
    <source>
        <dbReference type="ARBA" id="ARBA00022614"/>
    </source>
</evidence>
<organism evidence="4 5">
    <name type="scientific">Nannochloropsis gaditana</name>
    <dbReference type="NCBI Taxonomy" id="72520"/>
    <lineage>
        <taxon>Eukaryota</taxon>
        <taxon>Sar</taxon>
        <taxon>Stramenopiles</taxon>
        <taxon>Ochrophyta</taxon>
        <taxon>Eustigmatophyceae</taxon>
        <taxon>Eustigmatales</taxon>
        <taxon>Monodopsidaceae</taxon>
        <taxon>Nannochloropsis</taxon>
    </lineage>
</organism>
<keyword evidence="3" id="KW-0677">Repeat</keyword>
<dbReference type="AlphaFoldDB" id="W7TF37"/>
<evidence type="ECO:0000256" key="1">
    <source>
        <dbReference type="ARBA" id="ARBA00022468"/>
    </source>
</evidence>
<keyword evidence="2" id="KW-0433">Leucine-rich repeat</keyword>
<sequence length="702" mass="76027">MGSLRLVYLHVCGAMERLGVDISVPLRQPPHALPRACVSLVDRQHPFLDGKRSNQFRRHFRAPQGADTSMTPRYARLNEESRHTPLTRSVIAYRDSREHDQTCTASVSGMSLSRSVASRTCGQGPKHEYAKTTDDPLIGLPESLLTVMASFLPVKDVLCCRLVGKRHYRAFPKTLRRLQLPFPRSDMVDWSAFACLECLHLGPGGKSFSVHNASTHPLTRLFPPRSVRESYFSAVEILPWPFDVGRPLLPRLRELHMVGLGLDDDHLALLWHGIGRLTELECLNLDGNNLSDASLEAMAREVTAFLLPSVSSSSSSPSSSSFATTSSGPFSRLRVLKLSQNQFTAQGVARLLTALTGAGIYLRVLDLADNDLGSVGESRREGEAARGSRGLLCETLATMEAGARMEELWLSYTGMTDESLEAFASLVIGPGKLPRLARLELESNKIGNAGVEALAAALSAGAPVASPASCLTSLNLSKNYVGNRGVQALGRALEEGRCSRLRRLDVSGNWVAAPGAMALARVMTAQTTSLQCLNLAWNDLGDTGMVAFAEHVCKGGGGGREEEPMATLERLELSNNSIGDAGMHALAAALRRAPALARLHAIDLTGNDFHALGLMALEKVMKGGRAGEEGSEPGRDRHCLDISMGRYGAHPPQPDVCMKTRGQGRRKRRAGKGNAARGVYRLGMRCVGRRNDSDFEVVLREA</sequence>
<accession>W7TF37</accession>
<dbReference type="GO" id="GO:0006913">
    <property type="term" value="P:nucleocytoplasmic transport"/>
    <property type="evidence" value="ECO:0007669"/>
    <property type="project" value="TreeGrafter"/>
</dbReference>
<comment type="caution">
    <text evidence="4">The sequence shown here is derived from an EMBL/GenBank/DDBJ whole genome shotgun (WGS) entry which is preliminary data.</text>
</comment>
<dbReference type="GO" id="GO:0031267">
    <property type="term" value="F:small GTPase binding"/>
    <property type="evidence" value="ECO:0007669"/>
    <property type="project" value="TreeGrafter"/>
</dbReference>
<dbReference type="GO" id="GO:0005829">
    <property type="term" value="C:cytosol"/>
    <property type="evidence" value="ECO:0007669"/>
    <property type="project" value="TreeGrafter"/>
</dbReference>
<dbReference type="Gene3D" id="3.80.10.10">
    <property type="entry name" value="Ribonuclease Inhibitor"/>
    <property type="match status" value="2"/>
</dbReference>
<dbReference type="GO" id="GO:0005634">
    <property type="term" value="C:nucleus"/>
    <property type="evidence" value="ECO:0007669"/>
    <property type="project" value="TreeGrafter"/>
</dbReference>
<dbReference type="Pfam" id="PF13516">
    <property type="entry name" value="LRR_6"/>
    <property type="match status" value="7"/>
</dbReference>
<dbReference type="PANTHER" id="PTHR24113:SF12">
    <property type="entry name" value="RAN GTPASE-ACTIVATING PROTEIN 1"/>
    <property type="match status" value="1"/>
</dbReference>
<dbReference type="Proteomes" id="UP000019335">
    <property type="component" value="Unassembled WGS sequence"/>
</dbReference>
<dbReference type="SMART" id="SM00368">
    <property type="entry name" value="LRR_RI"/>
    <property type="match status" value="10"/>
</dbReference>
<dbReference type="PANTHER" id="PTHR24113">
    <property type="entry name" value="RAN GTPASE-ACTIVATING PROTEIN 1"/>
    <property type="match status" value="1"/>
</dbReference>
<dbReference type="SUPFAM" id="SSF52047">
    <property type="entry name" value="RNI-like"/>
    <property type="match status" value="1"/>
</dbReference>
<dbReference type="GO" id="GO:0048471">
    <property type="term" value="C:perinuclear region of cytoplasm"/>
    <property type="evidence" value="ECO:0007669"/>
    <property type="project" value="TreeGrafter"/>
</dbReference>
<dbReference type="InterPro" id="IPR001611">
    <property type="entry name" value="Leu-rich_rpt"/>
</dbReference>
<keyword evidence="1" id="KW-0343">GTPase activation</keyword>
<dbReference type="InterPro" id="IPR027038">
    <property type="entry name" value="RanGap"/>
</dbReference>